<dbReference type="AlphaFoldDB" id="A0A397E054"/>
<dbReference type="Pfam" id="PF00566">
    <property type="entry name" value="RabGAP-TBC"/>
    <property type="match status" value="1"/>
</dbReference>
<dbReference type="InterPro" id="IPR013785">
    <property type="entry name" value="Aldolase_TIM"/>
</dbReference>
<evidence type="ECO:0000256" key="4">
    <source>
        <dbReference type="ARBA" id="ARBA00005359"/>
    </source>
</evidence>
<dbReference type="Gene3D" id="1.10.472.80">
    <property type="entry name" value="Ypt/Rab-GAP domain of gyp1p, domain 3"/>
    <property type="match status" value="1"/>
</dbReference>
<comment type="catalytic activity">
    <reaction evidence="11">
        <text>(S)-dihydroorotate + a quinone = orotate + a quinol</text>
        <dbReference type="Rhea" id="RHEA:30187"/>
        <dbReference type="ChEBI" id="CHEBI:24646"/>
        <dbReference type="ChEBI" id="CHEBI:30839"/>
        <dbReference type="ChEBI" id="CHEBI:30864"/>
        <dbReference type="ChEBI" id="CHEBI:132124"/>
        <dbReference type="EC" id="1.3.5.2"/>
    </reaction>
</comment>
<dbReference type="Proteomes" id="UP000266643">
    <property type="component" value="Unassembled WGS sequence"/>
</dbReference>
<dbReference type="InterPro" id="IPR005719">
    <property type="entry name" value="Dihydroorotate_DH_2"/>
</dbReference>
<dbReference type="SUPFAM" id="SSF51395">
    <property type="entry name" value="FMN-linked oxidoreductases"/>
    <property type="match status" value="1"/>
</dbReference>
<evidence type="ECO:0000256" key="10">
    <source>
        <dbReference type="ARBA" id="ARBA00023136"/>
    </source>
</evidence>
<comment type="similarity">
    <text evidence="4">Belongs to the dihydroorotate dehydrogenase family. Type 2 subfamily.</text>
</comment>
<accession>A0A397E054</accession>
<feature type="domain" description="Rab-GAP TBC" evidence="13">
    <location>
        <begin position="473"/>
        <end position="716"/>
    </location>
</feature>
<dbReference type="VEuPathDB" id="FungiDB:H257_04343"/>
<dbReference type="EMBL" id="QUTD01003839">
    <property type="protein sequence ID" value="RHY71128.1"/>
    <property type="molecule type" value="Genomic_DNA"/>
</dbReference>
<feature type="region of interest" description="Disordered" evidence="12">
    <location>
        <begin position="250"/>
        <end position="272"/>
    </location>
</feature>
<dbReference type="UniPathway" id="UPA00070">
    <property type="reaction ID" value="UER00946"/>
</dbReference>
<evidence type="ECO:0000256" key="3">
    <source>
        <dbReference type="ARBA" id="ARBA00005161"/>
    </source>
</evidence>
<evidence type="ECO:0000313" key="15">
    <source>
        <dbReference type="Proteomes" id="UP000266643"/>
    </source>
</evidence>
<dbReference type="GO" id="GO:0044205">
    <property type="term" value="P:'de novo' UMP biosynthetic process"/>
    <property type="evidence" value="ECO:0007669"/>
    <property type="project" value="UniProtKB-UniPathway"/>
</dbReference>
<dbReference type="Gene3D" id="3.20.20.70">
    <property type="entry name" value="Aldolase class I"/>
    <property type="match status" value="1"/>
</dbReference>
<keyword evidence="9" id="KW-0560">Oxidoreductase</keyword>
<dbReference type="PANTHER" id="PTHR48109:SF4">
    <property type="entry name" value="DIHYDROOROTATE DEHYDROGENASE (QUINONE), MITOCHONDRIAL"/>
    <property type="match status" value="1"/>
</dbReference>
<proteinExistence type="inferred from homology"/>
<dbReference type="InterPro" id="IPR001295">
    <property type="entry name" value="Dihydroorotate_DH_CS"/>
</dbReference>
<dbReference type="GO" id="GO:0005743">
    <property type="term" value="C:mitochondrial inner membrane"/>
    <property type="evidence" value="ECO:0007669"/>
    <property type="project" value="TreeGrafter"/>
</dbReference>
<dbReference type="PANTHER" id="PTHR48109">
    <property type="entry name" value="DIHYDROOROTATE DEHYDROGENASE (QUINONE), MITOCHONDRIAL-RELATED"/>
    <property type="match status" value="1"/>
</dbReference>
<evidence type="ECO:0000256" key="9">
    <source>
        <dbReference type="ARBA" id="ARBA00023002"/>
    </source>
</evidence>
<comment type="subcellular location">
    <subcellularLocation>
        <location evidence="2">Membrane</location>
    </subcellularLocation>
</comment>
<evidence type="ECO:0000259" key="13">
    <source>
        <dbReference type="PROSITE" id="PS50086"/>
    </source>
</evidence>
<dbReference type="InterPro" id="IPR035969">
    <property type="entry name" value="Rab-GAP_TBC_sf"/>
</dbReference>
<comment type="pathway">
    <text evidence="3">Pyrimidine metabolism; UMP biosynthesis via de novo pathway; orotate from (S)-dihydroorotate (quinone route): step 1/1.</text>
</comment>
<dbReference type="InterPro" id="IPR005720">
    <property type="entry name" value="Dihydroorotate_DH_cat"/>
</dbReference>
<keyword evidence="10" id="KW-0472">Membrane</keyword>
<dbReference type="NCBIfam" id="TIGR01036">
    <property type="entry name" value="pyrD_sub2"/>
    <property type="match status" value="1"/>
</dbReference>
<dbReference type="SUPFAM" id="SSF81383">
    <property type="entry name" value="F-box domain"/>
    <property type="match status" value="1"/>
</dbReference>
<evidence type="ECO:0000256" key="2">
    <source>
        <dbReference type="ARBA" id="ARBA00004370"/>
    </source>
</evidence>
<dbReference type="PROSITE" id="PS50086">
    <property type="entry name" value="TBC_RABGAP"/>
    <property type="match status" value="1"/>
</dbReference>
<comment type="caution">
    <text evidence="14">The sequence shown here is derived from an EMBL/GenBank/DDBJ whole genome shotgun (WGS) entry which is preliminary data.</text>
</comment>
<evidence type="ECO:0000256" key="7">
    <source>
        <dbReference type="ARBA" id="ARBA00022630"/>
    </source>
</evidence>
<evidence type="ECO:0000256" key="12">
    <source>
        <dbReference type="SAM" id="MobiDB-lite"/>
    </source>
</evidence>
<dbReference type="InterPro" id="IPR000195">
    <property type="entry name" value="Rab-GAP-TBC_dom"/>
</dbReference>
<dbReference type="EC" id="1.3.5.2" evidence="5"/>
<dbReference type="SUPFAM" id="SSF47923">
    <property type="entry name" value="Ypt/Rab-GAP domain of gyp1p"/>
    <property type="match status" value="2"/>
</dbReference>
<evidence type="ECO:0000256" key="1">
    <source>
        <dbReference type="ARBA" id="ARBA00001917"/>
    </source>
</evidence>
<keyword evidence="7" id="KW-0285">Flavoprotein</keyword>
<protein>
    <recommendedName>
        <fullName evidence="6">Dihydroorotate dehydrogenase (quinone), mitochondrial</fullName>
        <ecNumber evidence="5">1.3.5.2</ecNumber>
    </recommendedName>
</protein>
<evidence type="ECO:0000256" key="8">
    <source>
        <dbReference type="ARBA" id="ARBA00022643"/>
    </source>
</evidence>
<evidence type="ECO:0000256" key="11">
    <source>
        <dbReference type="ARBA" id="ARBA00048639"/>
    </source>
</evidence>
<dbReference type="Pfam" id="PF01180">
    <property type="entry name" value="DHO_dh"/>
    <property type="match status" value="1"/>
</dbReference>
<evidence type="ECO:0000256" key="5">
    <source>
        <dbReference type="ARBA" id="ARBA00012791"/>
    </source>
</evidence>
<dbReference type="CDD" id="cd04738">
    <property type="entry name" value="DHOD_2_like"/>
    <property type="match status" value="1"/>
</dbReference>
<comment type="cofactor">
    <cofactor evidence="1">
        <name>FMN</name>
        <dbReference type="ChEBI" id="CHEBI:58210"/>
    </cofactor>
</comment>
<dbReference type="GO" id="GO:0106430">
    <property type="term" value="F:dihydroorotate dehydrogenase (quinone) activity"/>
    <property type="evidence" value="ECO:0007669"/>
    <property type="project" value="UniProtKB-EC"/>
</dbReference>
<dbReference type="GO" id="GO:0006207">
    <property type="term" value="P:'de novo' pyrimidine nucleobase biosynthetic process"/>
    <property type="evidence" value="ECO:0007669"/>
    <property type="project" value="InterPro"/>
</dbReference>
<reference evidence="14 15" key="1">
    <citation type="submission" date="2018-08" db="EMBL/GenBank/DDBJ databases">
        <title>Aphanomyces genome sequencing and annotation.</title>
        <authorList>
            <person name="Minardi D."/>
            <person name="Oidtmann B."/>
            <person name="Van Der Giezen M."/>
            <person name="Studholme D.J."/>
        </authorList>
    </citation>
    <scope>NUCLEOTIDE SEQUENCE [LARGE SCALE GENOMIC DNA]</scope>
    <source>
        <strain evidence="14 15">D2</strain>
    </source>
</reference>
<dbReference type="InterPro" id="IPR036047">
    <property type="entry name" value="F-box-like_dom_sf"/>
</dbReference>
<dbReference type="Gene3D" id="1.10.8.270">
    <property type="entry name" value="putative rabgap domain of human tbc1 domain family member 14 like domains"/>
    <property type="match status" value="1"/>
</dbReference>
<dbReference type="SMART" id="SM00164">
    <property type="entry name" value="TBC"/>
    <property type="match status" value="1"/>
</dbReference>
<dbReference type="VEuPathDB" id="FungiDB:H257_12921"/>
<name>A0A397E054_APHAT</name>
<gene>
    <name evidence="14" type="ORF">DYB30_007302</name>
</gene>
<dbReference type="PROSITE" id="PS00911">
    <property type="entry name" value="DHODEHASE_1"/>
    <property type="match status" value="1"/>
</dbReference>
<sequence>MSSIPTGSSSPVGPILLGATALGLYTFRQSFLTTFMDPVLMPLLRLLDPETSHDTVPDDPSLHVSLLGLSFENPIGIAAGFDKHADAMQGLLDMGFGFVEIGSVTPLPQDGNPKPRVFRLVEDRGVINRYGFNSQGHAKVRERLEKYKYWTLSTTTSKQYRRGPLGVNLGKNKTSDSPIEDYVRGVETLGPFGDYLVINISSPNTPGLRSLQVNSFIAHSTMARDLTFFESIAKSFEGFSQWLEAALAPSGHPSRKDVDRSKGPSHPSHMSVANERAIKKYKLDHELYVSTYPKNADIATAHKVHHETKVVYTTRTYSPSVANPVEKELHMTNTAEYSRHLARLENRLDKCLQNSVRSRAWNSIAQANVKLSSMDILVRDFELLVRPTPDIAAKILAKLNMLHIAVASAGQNAVSLLVEELHVLEAPSSVCVSRVLVHVCAYLSTRDIAWHCLIVSKAWNAVIAANQLVSRSMRSSHVRMCFWRHAIDAHTRRCDTTNKQLAPFQSNIPPRRCSSSAPRWCFHALLERAMLDKHNRFHRAIHADVARTTFVQAEHMYPTASSLAATVRLGTDLLATDRDVATLSALQAKLTRVLQAYCQLDPVVGYCHGMTFLGATVLTCAGYDEVASFHMFASAMQHYDMASVFTLPDLPGTKTRLHQLDNLMRLHLPSLHKCLRTHRIHPHMFASGWIMSLFLNEPSLSPASRGIIVDEFFQGGWPRMFRIYLGLLSVHADSHLVTPHASHTLRALVQLPKQLDASLQTVLDQGRIHFTLATSEDALAIMAYDPTAAADISDYF</sequence>
<evidence type="ECO:0000256" key="6">
    <source>
        <dbReference type="ARBA" id="ARBA00017599"/>
    </source>
</evidence>
<evidence type="ECO:0000313" key="14">
    <source>
        <dbReference type="EMBL" id="RHY71128.1"/>
    </source>
</evidence>
<dbReference type="InterPro" id="IPR050074">
    <property type="entry name" value="DHO_dehydrogenase"/>
</dbReference>
<keyword evidence="8" id="KW-0288">FMN</keyword>
<organism evidence="14 15">
    <name type="scientific">Aphanomyces astaci</name>
    <name type="common">Crayfish plague agent</name>
    <dbReference type="NCBI Taxonomy" id="112090"/>
    <lineage>
        <taxon>Eukaryota</taxon>
        <taxon>Sar</taxon>
        <taxon>Stramenopiles</taxon>
        <taxon>Oomycota</taxon>
        <taxon>Saprolegniomycetes</taxon>
        <taxon>Saprolegniales</taxon>
        <taxon>Verrucalvaceae</taxon>
        <taxon>Aphanomyces</taxon>
    </lineage>
</organism>